<dbReference type="OrthoDB" id="2130750at2759"/>
<dbReference type="STRING" id="945553.A0A0D2KXJ1"/>
<evidence type="ECO:0000313" key="12">
    <source>
        <dbReference type="Proteomes" id="UP000054270"/>
    </source>
</evidence>
<evidence type="ECO:0000313" key="11">
    <source>
        <dbReference type="EMBL" id="KJA19247.1"/>
    </source>
</evidence>
<feature type="region of interest" description="Disordered" evidence="9">
    <location>
        <begin position="1135"/>
        <end position="1160"/>
    </location>
</feature>
<feature type="compositionally biased region" description="Low complexity" evidence="9">
    <location>
        <begin position="79"/>
        <end position="90"/>
    </location>
</feature>
<keyword evidence="6 8" id="KW-0175">Coiled coil</keyword>
<dbReference type="Gene3D" id="2.30.30.190">
    <property type="entry name" value="CAP Gly-rich-like domain"/>
    <property type="match status" value="1"/>
</dbReference>
<evidence type="ECO:0000259" key="10">
    <source>
        <dbReference type="PROSITE" id="PS50245"/>
    </source>
</evidence>
<evidence type="ECO:0000256" key="9">
    <source>
        <dbReference type="SAM" id="MobiDB-lite"/>
    </source>
</evidence>
<dbReference type="EMBL" id="KN817580">
    <property type="protein sequence ID" value="KJA19247.1"/>
    <property type="molecule type" value="Genomic_DNA"/>
</dbReference>
<evidence type="ECO:0000256" key="3">
    <source>
        <dbReference type="ARBA" id="ARBA00022490"/>
    </source>
</evidence>
<dbReference type="InterPro" id="IPR000938">
    <property type="entry name" value="CAP-Gly_domain"/>
</dbReference>
<dbReference type="Proteomes" id="UP000054270">
    <property type="component" value="Unassembled WGS sequence"/>
</dbReference>
<evidence type="ECO:0000256" key="2">
    <source>
        <dbReference type="ARBA" id="ARBA00011010"/>
    </source>
</evidence>
<dbReference type="Pfam" id="PF12455">
    <property type="entry name" value="Dynactin"/>
    <property type="match status" value="1"/>
</dbReference>
<dbReference type="InterPro" id="IPR036859">
    <property type="entry name" value="CAP-Gly_dom_sf"/>
</dbReference>
<feature type="compositionally biased region" description="Polar residues" evidence="9">
    <location>
        <begin position="144"/>
        <end position="154"/>
    </location>
</feature>
<evidence type="ECO:0000256" key="1">
    <source>
        <dbReference type="ARBA" id="ARBA00004245"/>
    </source>
</evidence>
<dbReference type="OMA" id="EGDCARD"/>
<accession>A0A0D2KXJ1</accession>
<feature type="compositionally biased region" description="Low complexity" evidence="9">
    <location>
        <begin position="104"/>
        <end position="143"/>
    </location>
</feature>
<feature type="region of interest" description="Disordered" evidence="9">
    <location>
        <begin position="77"/>
        <end position="245"/>
    </location>
</feature>
<comment type="similarity">
    <text evidence="2">Belongs to the dynactin 150 kDa subunit family.</text>
</comment>
<dbReference type="PROSITE" id="PS50245">
    <property type="entry name" value="CAP_GLY_2"/>
    <property type="match status" value="1"/>
</dbReference>
<evidence type="ECO:0000256" key="8">
    <source>
        <dbReference type="SAM" id="Coils"/>
    </source>
</evidence>
<dbReference type="PROSITE" id="PS00845">
    <property type="entry name" value="CAP_GLY_1"/>
    <property type="match status" value="1"/>
</dbReference>
<evidence type="ECO:0000256" key="5">
    <source>
        <dbReference type="ARBA" id="ARBA00023017"/>
    </source>
</evidence>
<name>A0A0D2KXJ1_HYPSF</name>
<organism evidence="11 12">
    <name type="scientific">Hypholoma sublateritium (strain FD-334 SS-4)</name>
    <dbReference type="NCBI Taxonomy" id="945553"/>
    <lineage>
        <taxon>Eukaryota</taxon>
        <taxon>Fungi</taxon>
        <taxon>Dikarya</taxon>
        <taxon>Basidiomycota</taxon>
        <taxon>Agaricomycotina</taxon>
        <taxon>Agaricomycetes</taxon>
        <taxon>Agaricomycetidae</taxon>
        <taxon>Agaricales</taxon>
        <taxon>Agaricineae</taxon>
        <taxon>Strophariaceae</taxon>
        <taxon>Hypholoma</taxon>
    </lineage>
</organism>
<dbReference type="AlphaFoldDB" id="A0A0D2KXJ1"/>
<dbReference type="SUPFAM" id="SSF74924">
    <property type="entry name" value="Cap-Gly domain"/>
    <property type="match status" value="1"/>
</dbReference>
<sequence length="1245" mass="137787">MDPPLGSIVTIPPGRGVVRFKGPTSFNTSGKWIGIELYEKNGKNDGSVEGIAYFTCELGYGVFIRPSQIKAIHGSELDAGPARPAPATRPSHQRVPSASGLLRASSIKAPPSSGGSSPSTRSASPAKATTSALGSASLARSVSTRAPSSPTKLSLSVAAPRKSIITRQSPSQDTPLSPPTRNGTATHMKRQSLSMSTSANPFPPKRTSSPLSQPPVQTSVSQPAVRPSSRLSSPPLYPQPLPPTVVDDSELQELRAKIRVLEAKRADDARHVRELETRLSEAESFVALRPKLQAKLTSLQTDLIATRRELADTQQISQLAETRVIDAQEQLEMVLLDKEVAEERAELAETELEDVKEKLAILEVEMDVIKEEGHVSAETPGAKDSLAYIQLEKQNERLKEALIKLRDMSQESEQEQRRRISEMEKDVSGIENLQTSYDETVIKLANAEIQIEDLKLQLDDALGAEDMLVQLTERNLMLGEKIEEMRITIEDLESLKELSDELEENHTETEKQLHEDLEVKETEIREHLRKIEALEETCSDYENTINQFRDLVLQLQTELDQLRTQTQTAQSESASAASQAANVMSLNLKLQSSAQKNQARTIDLEVKSIEAKECRELLSIIQPYLPQLYVESDSDATSCYLFFRRMAYKANLINTVVAQIHNLPEALNGDVSDVLVGVCEMRGRISGLATLCKRFAAVLRHCDVETFLSIGRLYPEIAPLEKRIDMHIDLLRRDEFRDMECVSDIAKIQAQFDHLAETYFDGFETDLAERELGYVAAFDHDLDMFAASISLTRTSVAALIKEDDAQLDMGGYNIDEELFDPLGVLLTRCKSAKTLSRKMIKRLEDLAHDSAAVKPHVIPQMKALSNYIAELVNFGITLAQQIMPHLRDVRSSKTSFQLTTVLGVVKQAATSTVAKDMKPGASPWEAIADVITQLIEESGKLVQPISEPENVLKITGVAPWVARISEIKAALAVNVEAERKVASLSDEIQGLARSLRTKDQTVQEATVKIELMERRLEAVKKQADAIAELESELLKARKQERAYEEAMEQLQADLDTLEQDNAKLKTLTAGQERQSAGPQHVEPESVPIEGSLETSHLLEQIEALRGTVRFLRTENAYLKGYDLLKELEALPVLPSAREPTPPLVASGHSDTDDSDAEEARPRATLFSLSTETKKLYRDVMQYSSAPRVVDLSALHAKRAAAAGGKVWMARRETPAAQVLARRQEGERLGRRVQGLRDRARLLGSL</sequence>
<dbReference type="InterPro" id="IPR022157">
    <property type="entry name" value="Dynactin"/>
</dbReference>
<keyword evidence="5" id="KW-0243">Dynein</keyword>
<dbReference type="SMART" id="SM01052">
    <property type="entry name" value="CAP_GLY"/>
    <property type="match status" value="1"/>
</dbReference>
<dbReference type="GO" id="GO:0030286">
    <property type="term" value="C:dynein complex"/>
    <property type="evidence" value="ECO:0007669"/>
    <property type="project" value="UniProtKB-KW"/>
</dbReference>
<protein>
    <recommendedName>
        <fullName evidence="10">CAP-Gly domain-containing protein</fullName>
    </recommendedName>
</protein>
<proteinExistence type="inferred from homology"/>
<evidence type="ECO:0000256" key="4">
    <source>
        <dbReference type="ARBA" id="ARBA00022701"/>
    </source>
</evidence>
<reference evidence="12" key="1">
    <citation type="submission" date="2014-04" db="EMBL/GenBank/DDBJ databases">
        <title>Evolutionary Origins and Diversification of the Mycorrhizal Mutualists.</title>
        <authorList>
            <consortium name="DOE Joint Genome Institute"/>
            <consortium name="Mycorrhizal Genomics Consortium"/>
            <person name="Kohler A."/>
            <person name="Kuo A."/>
            <person name="Nagy L.G."/>
            <person name="Floudas D."/>
            <person name="Copeland A."/>
            <person name="Barry K.W."/>
            <person name="Cichocki N."/>
            <person name="Veneault-Fourrey C."/>
            <person name="LaButti K."/>
            <person name="Lindquist E.A."/>
            <person name="Lipzen A."/>
            <person name="Lundell T."/>
            <person name="Morin E."/>
            <person name="Murat C."/>
            <person name="Riley R."/>
            <person name="Ohm R."/>
            <person name="Sun H."/>
            <person name="Tunlid A."/>
            <person name="Henrissat B."/>
            <person name="Grigoriev I.V."/>
            <person name="Hibbett D.S."/>
            <person name="Martin F."/>
        </authorList>
    </citation>
    <scope>NUCLEOTIDE SEQUENCE [LARGE SCALE GENOMIC DNA]</scope>
    <source>
        <strain evidence="12">FD-334 SS-4</strain>
    </source>
</reference>
<feature type="domain" description="CAP-Gly" evidence="10">
    <location>
        <begin position="30"/>
        <end position="65"/>
    </location>
</feature>
<keyword evidence="3" id="KW-0963">Cytoplasm</keyword>
<keyword evidence="12" id="KW-1185">Reference proteome</keyword>
<keyword evidence="7" id="KW-0206">Cytoskeleton</keyword>
<dbReference type="GO" id="GO:0005874">
    <property type="term" value="C:microtubule"/>
    <property type="evidence" value="ECO:0007669"/>
    <property type="project" value="UniProtKB-KW"/>
</dbReference>
<evidence type="ECO:0000256" key="6">
    <source>
        <dbReference type="ARBA" id="ARBA00023054"/>
    </source>
</evidence>
<feature type="compositionally biased region" description="Polar residues" evidence="9">
    <location>
        <begin position="165"/>
        <end position="222"/>
    </location>
</feature>
<keyword evidence="4" id="KW-0493">Microtubule</keyword>
<dbReference type="PANTHER" id="PTHR18916">
    <property type="entry name" value="DYNACTIN 1-RELATED MICROTUBULE-BINDING"/>
    <property type="match status" value="1"/>
</dbReference>
<gene>
    <name evidence="11" type="ORF">HYPSUDRAFT_144056</name>
</gene>
<dbReference type="Pfam" id="PF01302">
    <property type="entry name" value="CAP_GLY"/>
    <property type="match status" value="1"/>
</dbReference>
<evidence type="ECO:0000256" key="7">
    <source>
        <dbReference type="ARBA" id="ARBA00023212"/>
    </source>
</evidence>
<feature type="coiled-coil region" evidence="8">
    <location>
        <begin position="324"/>
        <end position="572"/>
    </location>
</feature>
<comment type="subcellular location">
    <subcellularLocation>
        <location evidence="1">Cytoplasm</location>
        <location evidence="1">Cytoskeleton</location>
    </subcellularLocation>
</comment>
<feature type="coiled-coil region" evidence="8">
    <location>
        <begin position="967"/>
        <end position="1074"/>
    </location>
</feature>